<comment type="similarity">
    <text evidence="1">Belongs to the SMC family. SbcC subfamily.</text>
</comment>
<dbReference type="GO" id="GO:0006302">
    <property type="term" value="P:double-strand break repair"/>
    <property type="evidence" value="ECO:0007669"/>
    <property type="project" value="InterPro"/>
</dbReference>
<organism evidence="6 7">
    <name type="scientific">Paenisporosarcina quisquiliarum</name>
    <dbReference type="NCBI Taxonomy" id="365346"/>
    <lineage>
        <taxon>Bacteria</taxon>
        <taxon>Bacillati</taxon>
        <taxon>Bacillota</taxon>
        <taxon>Bacilli</taxon>
        <taxon>Bacillales</taxon>
        <taxon>Caryophanaceae</taxon>
        <taxon>Paenisporosarcina</taxon>
    </lineage>
</organism>
<evidence type="ECO:0000256" key="3">
    <source>
        <dbReference type="ARBA" id="ARBA00013368"/>
    </source>
</evidence>
<feature type="coiled-coil region" evidence="4">
    <location>
        <begin position="207"/>
        <end position="287"/>
    </location>
</feature>
<gene>
    <name evidence="6" type="primary">dndD</name>
    <name evidence="6" type="ORF">M9R32_13965</name>
</gene>
<evidence type="ECO:0000256" key="4">
    <source>
        <dbReference type="SAM" id="Coils"/>
    </source>
</evidence>
<reference evidence="6" key="1">
    <citation type="submission" date="2022-05" db="EMBL/GenBank/DDBJ databases">
        <authorList>
            <person name="Colautti A."/>
            <person name="Iacumin L."/>
        </authorList>
    </citation>
    <scope>NUCLEOTIDE SEQUENCE</scope>
    <source>
        <strain evidence="6">SK 55</strain>
    </source>
</reference>
<keyword evidence="7" id="KW-1185">Reference proteome</keyword>
<dbReference type="PANTHER" id="PTHR32114">
    <property type="entry name" value="ABC TRANSPORTER ABCH.3"/>
    <property type="match status" value="1"/>
</dbReference>
<protein>
    <recommendedName>
        <fullName evidence="3">Nuclease SbcCD subunit C</fullName>
    </recommendedName>
</protein>
<sequence length="662" mass="76810">MIINEIQLTNIGPYKGFNRFDLRTVNGKNVILIGGENGAGKTTLLNAIKLGLFGAYSFGHKNESNEYFKRIKSMLNHQAKKEESDDFKIKLDFTLINNFEKIDYSLYRTWHIKKMTLKETYDILANGKHLSDSEKDLFQSQLKEVMPPQLLDFCLFDGEEIARIVNKDLLSEYLSKLSRVVFNLDLFEVLETDLMTYSNQTLDFNKMTSFEKELFRLNEEEKHLKEEINKVTALLEDLNKQKQEFSEEYISFKQDFDTHGGLIKAQRDQILKEINILEQERKQNTEKIKEFVSTLLPFLISKQLLTRTRSQIVNEESNHLFRQLDQKLSPEKLEGLISLFSDKLSDENIAAKLKISLLDLVKPETVIRQIHGASFSESSLVENMYHSVCSNEAIGITSMISENRKKLENLQVLRGKLKVNDSTNEFNSMLSNMEKLQIQLVNIDQKIVNLGSKITDLRNKHNNLSTSIEKHQLVIKDTEKTKSSYLESQKIIELSKRFRELQLKKKLQEVQIEASVLLKKMFRKQNYINSIRIDPKTYNVVLLDSQSEEIEKTTLSAGEKEILIISLIGSIFKCSGRKVPFIFDSLLGRLDKTHKSTLLTEFIPNCGRQAIILSTDTEIDEVHYKMLKNHISKEYILDFDVINKETHIKNYYFPVIKNEVKI</sequence>
<dbReference type="Proteomes" id="UP001152173">
    <property type="component" value="Unassembled WGS sequence"/>
</dbReference>
<dbReference type="NCBIfam" id="TIGR03185">
    <property type="entry name" value="DNA_S_dndD"/>
    <property type="match status" value="1"/>
</dbReference>
<dbReference type="GO" id="GO:0016887">
    <property type="term" value="F:ATP hydrolysis activity"/>
    <property type="evidence" value="ECO:0007669"/>
    <property type="project" value="InterPro"/>
</dbReference>
<dbReference type="InterPro" id="IPR027417">
    <property type="entry name" value="P-loop_NTPase"/>
</dbReference>
<comment type="caution">
    <text evidence="6">The sequence shown here is derived from an EMBL/GenBank/DDBJ whole genome shotgun (WGS) entry which is preliminary data.</text>
</comment>
<dbReference type="RefSeq" id="WP_269927373.1">
    <property type="nucleotide sequence ID" value="NZ_JAMKBJ010000015.1"/>
</dbReference>
<dbReference type="InterPro" id="IPR017599">
    <property type="entry name" value="DNA_S_DndD"/>
</dbReference>
<dbReference type="SUPFAM" id="SSF52540">
    <property type="entry name" value="P-loop containing nucleoside triphosphate hydrolases"/>
    <property type="match status" value="1"/>
</dbReference>
<dbReference type="Gene3D" id="3.40.50.300">
    <property type="entry name" value="P-loop containing nucleotide triphosphate hydrolases"/>
    <property type="match status" value="2"/>
</dbReference>
<dbReference type="PANTHER" id="PTHR32114:SF2">
    <property type="entry name" value="ABC TRANSPORTER ABCH.3"/>
    <property type="match status" value="1"/>
</dbReference>
<comment type="subunit">
    <text evidence="2">Heterodimer of SbcC and SbcD.</text>
</comment>
<dbReference type="AlphaFoldDB" id="A0A9X3LHW3"/>
<feature type="domain" description="Rad50/SbcC-type AAA" evidence="5">
    <location>
        <begin position="6"/>
        <end position="289"/>
    </location>
</feature>
<accession>A0A9X3LHW3</accession>
<dbReference type="EMBL" id="JAMKBJ010000015">
    <property type="protein sequence ID" value="MCZ8538298.1"/>
    <property type="molecule type" value="Genomic_DNA"/>
</dbReference>
<name>A0A9X3LHW3_9BACL</name>
<proteinExistence type="inferred from homology"/>
<evidence type="ECO:0000313" key="7">
    <source>
        <dbReference type="Proteomes" id="UP001152173"/>
    </source>
</evidence>
<evidence type="ECO:0000259" key="5">
    <source>
        <dbReference type="Pfam" id="PF13476"/>
    </source>
</evidence>
<evidence type="ECO:0000256" key="1">
    <source>
        <dbReference type="ARBA" id="ARBA00006930"/>
    </source>
</evidence>
<evidence type="ECO:0000256" key="2">
    <source>
        <dbReference type="ARBA" id="ARBA00011322"/>
    </source>
</evidence>
<keyword evidence="4" id="KW-0175">Coiled coil</keyword>
<dbReference type="Pfam" id="PF13476">
    <property type="entry name" value="AAA_23"/>
    <property type="match status" value="1"/>
</dbReference>
<evidence type="ECO:0000313" key="6">
    <source>
        <dbReference type="EMBL" id="MCZ8538298.1"/>
    </source>
</evidence>
<dbReference type="InterPro" id="IPR038729">
    <property type="entry name" value="Rad50/SbcC_AAA"/>
</dbReference>